<gene>
    <name evidence="1" type="ORF">JYZ213_LOCUS45670</name>
</gene>
<evidence type="ECO:0000313" key="1">
    <source>
        <dbReference type="EMBL" id="CAF1540407.1"/>
    </source>
</evidence>
<protein>
    <submittedName>
        <fullName evidence="1">Uncharacterized protein</fullName>
    </submittedName>
</protein>
<evidence type="ECO:0000313" key="2">
    <source>
        <dbReference type="Proteomes" id="UP000663845"/>
    </source>
</evidence>
<sequence length="13" mass="1492">INIEQICSVVKVF</sequence>
<dbReference type="EMBL" id="CAJNOG010004338">
    <property type="protein sequence ID" value="CAF1540407.1"/>
    <property type="molecule type" value="Genomic_DNA"/>
</dbReference>
<proteinExistence type="predicted"/>
<comment type="caution">
    <text evidence="1">The sequence shown here is derived from an EMBL/GenBank/DDBJ whole genome shotgun (WGS) entry which is preliminary data.</text>
</comment>
<feature type="non-terminal residue" evidence="1">
    <location>
        <position position="1"/>
    </location>
</feature>
<name>A0A815W9J7_9BILA</name>
<reference evidence="1" key="1">
    <citation type="submission" date="2021-02" db="EMBL/GenBank/DDBJ databases">
        <authorList>
            <person name="Nowell W R."/>
        </authorList>
    </citation>
    <scope>NUCLEOTIDE SEQUENCE</scope>
</reference>
<accession>A0A815W9J7</accession>
<organism evidence="1 2">
    <name type="scientific">Adineta steineri</name>
    <dbReference type="NCBI Taxonomy" id="433720"/>
    <lineage>
        <taxon>Eukaryota</taxon>
        <taxon>Metazoa</taxon>
        <taxon>Spiralia</taxon>
        <taxon>Gnathifera</taxon>
        <taxon>Rotifera</taxon>
        <taxon>Eurotatoria</taxon>
        <taxon>Bdelloidea</taxon>
        <taxon>Adinetida</taxon>
        <taxon>Adinetidae</taxon>
        <taxon>Adineta</taxon>
    </lineage>
</organism>
<dbReference type="Proteomes" id="UP000663845">
    <property type="component" value="Unassembled WGS sequence"/>
</dbReference>